<keyword evidence="8" id="KW-1185">Reference proteome</keyword>
<evidence type="ECO:0000256" key="3">
    <source>
        <dbReference type="ARBA" id="ARBA00022643"/>
    </source>
</evidence>
<sequence>MGETSGTYNAVIRAISLTRNGTSHCGKRKTPPKMAKVTTAGENAELQLRNEAAHRVCFYTPAQNPLAGTAVTPQPSGKPVPKLFTRLQIRGMTMQNRIMVSPMCQYSAHEGFSHDVACHPSRRDRPARSLTVVEATAVQTNGRITPEDSGLWLDAHIDRLREHVVFVHSQGQKIAIQLSHAGRKASTVAPWLSRGAVASPSAGGWPDDVVAPSAMAYDAHHSSPREMSLAEIEQLKTDFVAAARRAVRGGFDAIEIHGAHGYLLHQFVSPASNLRTDHYGGPFENRVRLALEIAELVRAAMPETMPLMYRLSATDWLEEDADAGPGWTVDDSVRLAPLLADRGVDMLDVTSAGNHPQQKIKGGPAYQAPFAKTIKKAVGNKMLVGTVGAITTGTLAEELVSGGENGDDVPLDLVAAWRMFQKNPGLVWAWAEELQTSIYLPKQIGWGFGGRARKPSHH</sequence>
<evidence type="ECO:0000259" key="6">
    <source>
        <dbReference type="Pfam" id="PF00724"/>
    </source>
</evidence>
<dbReference type="InterPro" id="IPR001155">
    <property type="entry name" value="OxRdtase_FMN_N"/>
</dbReference>
<dbReference type="GeneID" id="87888945"/>
<dbReference type="PANTHER" id="PTHR43303:SF4">
    <property type="entry name" value="NADPH DEHYDROGENASE C23G7.10C-RELATED"/>
    <property type="match status" value="1"/>
</dbReference>
<evidence type="ECO:0000256" key="2">
    <source>
        <dbReference type="ARBA" id="ARBA00022630"/>
    </source>
</evidence>
<proteinExistence type="predicted"/>
<dbReference type="CDD" id="cd02932">
    <property type="entry name" value="OYE_YqiM_FMN"/>
    <property type="match status" value="1"/>
</dbReference>
<dbReference type="AlphaFoldDB" id="A0AAJ0H0Q1"/>
<keyword evidence="5" id="KW-0560">Oxidoreductase</keyword>
<evidence type="ECO:0000313" key="7">
    <source>
        <dbReference type="EMBL" id="KAK3309310.1"/>
    </source>
</evidence>
<dbReference type="Proteomes" id="UP001273166">
    <property type="component" value="Unassembled WGS sequence"/>
</dbReference>
<evidence type="ECO:0000313" key="8">
    <source>
        <dbReference type="Proteomes" id="UP001273166"/>
    </source>
</evidence>
<name>A0AAJ0H0Q1_9PEZI</name>
<reference evidence="7" key="1">
    <citation type="journal article" date="2023" name="Mol. Phylogenet. Evol.">
        <title>Genome-scale phylogeny and comparative genomics of the fungal order Sordariales.</title>
        <authorList>
            <person name="Hensen N."/>
            <person name="Bonometti L."/>
            <person name="Westerberg I."/>
            <person name="Brannstrom I.O."/>
            <person name="Guillou S."/>
            <person name="Cros-Aarteil S."/>
            <person name="Calhoun S."/>
            <person name="Haridas S."/>
            <person name="Kuo A."/>
            <person name="Mondo S."/>
            <person name="Pangilinan J."/>
            <person name="Riley R."/>
            <person name="LaButti K."/>
            <person name="Andreopoulos B."/>
            <person name="Lipzen A."/>
            <person name="Chen C."/>
            <person name="Yan M."/>
            <person name="Daum C."/>
            <person name="Ng V."/>
            <person name="Clum A."/>
            <person name="Steindorff A."/>
            <person name="Ohm R.A."/>
            <person name="Martin F."/>
            <person name="Silar P."/>
            <person name="Natvig D.O."/>
            <person name="Lalanne C."/>
            <person name="Gautier V."/>
            <person name="Ament-Velasquez S.L."/>
            <person name="Kruys A."/>
            <person name="Hutchinson M.I."/>
            <person name="Powell A.J."/>
            <person name="Barry K."/>
            <person name="Miller A.N."/>
            <person name="Grigoriev I.V."/>
            <person name="Debuchy R."/>
            <person name="Gladieux P."/>
            <person name="Hiltunen Thoren M."/>
            <person name="Johannesson H."/>
        </authorList>
    </citation>
    <scope>NUCLEOTIDE SEQUENCE</scope>
    <source>
        <strain evidence="7">CBS 333.67</strain>
    </source>
</reference>
<evidence type="ECO:0000256" key="1">
    <source>
        <dbReference type="ARBA" id="ARBA00001917"/>
    </source>
</evidence>
<dbReference type="RefSeq" id="XP_062725090.1">
    <property type="nucleotide sequence ID" value="XM_062870116.1"/>
</dbReference>
<evidence type="ECO:0000256" key="4">
    <source>
        <dbReference type="ARBA" id="ARBA00022857"/>
    </source>
</evidence>
<dbReference type="GO" id="GO:0003959">
    <property type="term" value="F:NADPH dehydrogenase activity"/>
    <property type="evidence" value="ECO:0007669"/>
    <property type="project" value="InterPro"/>
</dbReference>
<feature type="domain" description="NADH:flavin oxidoreductase/NADH oxidase N-terminal" evidence="6">
    <location>
        <begin position="82"/>
        <end position="434"/>
    </location>
</feature>
<dbReference type="GO" id="GO:0010181">
    <property type="term" value="F:FMN binding"/>
    <property type="evidence" value="ECO:0007669"/>
    <property type="project" value="InterPro"/>
</dbReference>
<keyword evidence="3" id="KW-0288">FMN</keyword>
<dbReference type="Pfam" id="PF00724">
    <property type="entry name" value="Oxidored_FMN"/>
    <property type="match status" value="1"/>
</dbReference>
<dbReference type="PANTHER" id="PTHR43303">
    <property type="entry name" value="NADPH DEHYDROGENASE C23G7.10C-RELATED"/>
    <property type="match status" value="1"/>
</dbReference>
<organism evidence="7 8">
    <name type="scientific">Chaetomium strumarium</name>
    <dbReference type="NCBI Taxonomy" id="1170767"/>
    <lineage>
        <taxon>Eukaryota</taxon>
        <taxon>Fungi</taxon>
        <taxon>Dikarya</taxon>
        <taxon>Ascomycota</taxon>
        <taxon>Pezizomycotina</taxon>
        <taxon>Sordariomycetes</taxon>
        <taxon>Sordariomycetidae</taxon>
        <taxon>Sordariales</taxon>
        <taxon>Chaetomiaceae</taxon>
        <taxon>Chaetomium</taxon>
    </lineage>
</organism>
<comment type="caution">
    <text evidence="7">The sequence shown here is derived from an EMBL/GenBank/DDBJ whole genome shotgun (WGS) entry which is preliminary data.</text>
</comment>
<dbReference type="Gene3D" id="3.20.20.70">
    <property type="entry name" value="Aldolase class I"/>
    <property type="match status" value="1"/>
</dbReference>
<dbReference type="InterPro" id="IPR044152">
    <property type="entry name" value="YqjM-like"/>
</dbReference>
<comment type="cofactor">
    <cofactor evidence="1">
        <name>FMN</name>
        <dbReference type="ChEBI" id="CHEBI:58210"/>
    </cofactor>
</comment>
<dbReference type="EMBL" id="JAUDZG010000001">
    <property type="protein sequence ID" value="KAK3309310.1"/>
    <property type="molecule type" value="Genomic_DNA"/>
</dbReference>
<dbReference type="GO" id="GO:0050661">
    <property type="term" value="F:NADP binding"/>
    <property type="evidence" value="ECO:0007669"/>
    <property type="project" value="InterPro"/>
</dbReference>
<reference evidence="7" key="2">
    <citation type="submission" date="2023-06" db="EMBL/GenBank/DDBJ databases">
        <authorList>
            <consortium name="Lawrence Berkeley National Laboratory"/>
            <person name="Mondo S.J."/>
            <person name="Hensen N."/>
            <person name="Bonometti L."/>
            <person name="Westerberg I."/>
            <person name="Brannstrom I.O."/>
            <person name="Guillou S."/>
            <person name="Cros-Aarteil S."/>
            <person name="Calhoun S."/>
            <person name="Haridas S."/>
            <person name="Kuo A."/>
            <person name="Pangilinan J."/>
            <person name="Riley R."/>
            <person name="Labutti K."/>
            <person name="Andreopoulos B."/>
            <person name="Lipzen A."/>
            <person name="Chen C."/>
            <person name="Yanf M."/>
            <person name="Daum C."/>
            <person name="Ng V."/>
            <person name="Clum A."/>
            <person name="Steindorff A."/>
            <person name="Ohm R."/>
            <person name="Martin F."/>
            <person name="Silar P."/>
            <person name="Natvig D."/>
            <person name="Lalanne C."/>
            <person name="Gautier V."/>
            <person name="Ament-Velasquez S.L."/>
            <person name="Kruys A."/>
            <person name="Hutchinson M.I."/>
            <person name="Powell A.J."/>
            <person name="Barry K."/>
            <person name="Miller A.N."/>
            <person name="Grigoriev I.V."/>
            <person name="Debuchy R."/>
            <person name="Gladieux P."/>
            <person name="Thoren M.H."/>
            <person name="Johannesson H."/>
        </authorList>
    </citation>
    <scope>NUCLEOTIDE SEQUENCE</scope>
    <source>
        <strain evidence="7">CBS 333.67</strain>
    </source>
</reference>
<keyword evidence="2" id="KW-0285">Flavoprotein</keyword>
<dbReference type="InterPro" id="IPR013785">
    <property type="entry name" value="Aldolase_TIM"/>
</dbReference>
<gene>
    <name evidence="7" type="ORF">B0T15DRAFT_545034</name>
</gene>
<accession>A0AAJ0H0Q1</accession>
<protein>
    <recommendedName>
        <fullName evidence="6">NADH:flavin oxidoreductase/NADH oxidase N-terminal domain-containing protein</fullName>
    </recommendedName>
</protein>
<keyword evidence="4" id="KW-0521">NADP</keyword>
<evidence type="ECO:0000256" key="5">
    <source>
        <dbReference type="ARBA" id="ARBA00023002"/>
    </source>
</evidence>
<dbReference type="SUPFAM" id="SSF51395">
    <property type="entry name" value="FMN-linked oxidoreductases"/>
    <property type="match status" value="1"/>
</dbReference>